<evidence type="ECO:0000313" key="2">
    <source>
        <dbReference type="Proteomes" id="UP001500443"/>
    </source>
</evidence>
<gene>
    <name evidence="1" type="ORF">GCM10009802_23620</name>
</gene>
<dbReference type="InterPro" id="IPR027417">
    <property type="entry name" value="P-loop_NTPase"/>
</dbReference>
<dbReference type="Proteomes" id="UP001500443">
    <property type="component" value="Unassembled WGS sequence"/>
</dbReference>
<reference evidence="1 2" key="1">
    <citation type="journal article" date="2019" name="Int. J. Syst. Evol. Microbiol.">
        <title>The Global Catalogue of Microorganisms (GCM) 10K type strain sequencing project: providing services to taxonomists for standard genome sequencing and annotation.</title>
        <authorList>
            <consortium name="The Broad Institute Genomics Platform"/>
            <consortium name="The Broad Institute Genome Sequencing Center for Infectious Disease"/>
            <person name="Wu L."/>
            <person name="Ma J."/>
        </authorList>
    </citation>
    <scope>NUCLEOTIDE SEQUENCE [LARGE SCALE GENOMIC DNA]</scope>
    <source>
        <strain evidence="1 2">JCM 15481</strain>
    </source>
</reference>
<dbReference type="EMBL" id="BAAAPF010000054">
    <property type="protein sequence ID" value="GAA2120715.1"/>
    <property type="molecule type" value="Genomic_DNA"/>
</dbReference>
<name>A0ABN2Y3E3_9ACTN</name>
<sequence length="187" mass="20704">MTVEQAASRERLRYPAGDIVVVSGLPGSGKSTLMRRTRPVAGVLLIDSQSVRERWARRLGPRLPYQLYRPLVRIDHYARLRRAVRAGGSLVVHDCGTLPWVRWWLTRQARRYGRGVHVVVLDVPAEVARARQEARGRAVSRYAFARHRWAHRRLLDSARDGGLAAACASVLVLDGAAAGAPPGISFG</sequence>
<dbReference type="RefSeq" id="WP_344289750.1">
    <property type="nucleotide sequence ID" value="NZ_BAAAPF010000054.1"/>
</dbReference>
<organism evidence="1 2">
    <name type="scientific">Streptomyces synnematoformans</name>
    <dbReference type="NCBI Taxonomy" id="415721"/>
    <lineage>
        <taxon>Bacteria</taxon>
        <taxon>Bacillati</taxon>
        <taxon>Actinomycetota</taxon>
        <taxon>Actinomycetes</taxon>
        <taxon>Kitasatosporales</taxon>
        <taxon>Streptomycetaceae</taxon>
        <taxon>Streptomyces</taxon>
    </lineage>
</organism>
<accession>A0ABN2Y3E3</accession>
<evidence type="ECO:0000313" key="1">
    <source>
        <dbReference type="EMBL" id="GAA2120715.1"/>
    </source>
</evidence>
<dbReference type="SUPFAM" id="SSF52540">
    <property type="entry name" value="P-loop containing nucleoside triphosphate hydrolases"/>
    <property type="match status" value="1"/>
</dbReference>
<protein>
    <submittedName>
        <fullName evidence="1">AAA family ATPase</fullName>
    </submittedName>
</protein>
<dbReference type="Gene3D" id="3.40.50.300">
    <property type="entry name" value="P-loop containing nucleotide triphosphate hydrolases"/>
    <property type="match status" value="1"/>
</dbReference>
<keyword evidence="2" id="KW-1185">Reference proteome</keyword>
<proteinExistence type="predicted"/>
<dbReference type="Pfam" id="PF13671">
    <property type="entry name" value="AAA_33"/>
    <property type="match status" value="1"/>
</dbReference>
<comment type="caution">
    <text evidence="1">The sequence shown here is derived from an EMBL/GenBank/DDBJ whole genome shotgun (WGS) entry which is preliminary data.</text>
</comment>